<keyword evidence="3" id="KW-1185">Reference proteome</keyword>
<feature type="non-terminal residue" evidence="2">
    <location>
        <position position="1"/>
    </location>
</feature>
<proteinExistence type="predicted"/>
<dbReference type="Proteomes" id="UP001189429">
    <property type="component" value="Unassembled WGS sequence"/>
</dbReference>
<accession>A0ABN9W3V4</accession>
<protein>
    <submittedName>
        <fullName evidence="2">Uncharacterized protein</fullName>
    </submittedName>
</protein>
<evidence type="ECO:0000313" key="2">
    <source>
        <dbReference type="EMBL" id="CAK0879226.1"/>
    </source>
</evidence>
<gene>
    <name evidence="2" type="ORF">PCOR1329_LOCUS62703</name>
</gene>
<evidence type="ECO:0000256" key="1">
    <source>
        <dbReference type="SAM" id="MobiDB-lite"/>
    </source>
</evidence>
<feature type="region of interest" description="Disordered" evidence="1">
    <location>
        <begin position="1"/>
        <end position="44"/>
    </location>
</feature>
<sequence length="416" mass="43054">AAAPTSEAASSLKAAGPNPSEAMSEGPGPGSASSRLAQEGQEADFVPDYTLRAMDMGPELVSALAAGYMGAAQEEARNAIAAGDGRWDTLPSHLQLTPGEAPPPDTHRADMMAMKGRECEQDILDYTREPGVPGSARQPDMGAKRIVGPVSGTDPRDFTVRARASSVVRELREVSTRLSYDALLSDFLSITVGKVVPALYGRETAGGIAEHIRTKSLTSAKERLNVRGALREEGGTTERRVVMVAKTPLDAVASASAMRARCGLYAATGDVAMQAPAARVIEDRPVGTAVHRDQALGGVRVGQLVGHCDFGKMLACRLDKEAALVVASAVDPPARGSAGAADAAGLAAASSGQGPCPTFTMEHVAKLSKDEATVPTRSLAAEWKAALTAADASDAALTSMSAMGSEYWSGGRSRKV</sequence>
<dbReference type="EMBL" id="CAUYUJ010017931">
    <property type="protein sequence ID" value="CAK0879226.1"/>
    <property type="molecule type" value="Genomic_DNA"/>
</dbReference>
<name>A0ABN9W3V4_9DINO</name>
<organism evidence="2 3">
    <name type="scientific">Prorocentrum cordatum</name>
    <dbReference type="NCBI Taxonomy" id="2364126"/>
    <lineage>
        <taxon>Eukaryota</taxon>
        <taxon>Sar</taxon>
        <taxon>Alveolata</taxon>
        <taxon>Dinophyceae</taxon>
        <taxon>Prorocentrales</taxon>
        <taxon>Prorocentraceae</taxon>
        <taxon>Prorocentrum</taxon>
    </lineage>
</organism>
<feature type="non-terminal residue" evidence="2">
    <location>
        <position position="416"/>
    </location>
</feature>
<evidence type="ECO:0000313" key="3">
    <source>
        <dbReference type="Proteomes" id="UP001189429"/>
    </source>
</evidence>
<reference evidence="2" key="1">
    <citation type="submission" date="2023-10" db="EMBL/GenBank/DDBJ databases">
        <authorList>
            <person name="Chen Y."/>
            <person name="Shah S."/>
            <person name="Dougan E. K."/>
            <person name="Thang M."/>
            <person name="Chan C."/>
        </authorList>
    </citation>
    <scope>NUCLEOTIDE SEQUENCE [LARGE SCALE GENOMIC DNA]</scope>
</reference>
<comment type="caution">
    <text evidence="2">The sequence shown here is derived from an EMBL/GenBank/DDBJ whole genome shotgun (WGS) entry which is preliminary data.</text>
</comment>